<sequence length="144" mass="15634">MKQVSESEATKPAVKRGLGLADRHQKVLKCIEQYGPQTYLEIEMKLNVSGVHHVVNYLQKRDLIVGQPKKSGRLRVYEITAGGRLAIGIGTVEAPEAPGAKEQRQLPGGKLEWSFLAPSRPGAMDAFKIKSLSGCNNSYSGAMA</sequence>
<gene>
    <name evidence="1" type="ORF">UFOVP393_85</name>
</gene>
<accession>A0A6J7X5R3</accession>
<reference evidence="1" key="1">
    <citation type="submission" date="2020-05" db="EMBL/GenBank/DDBJ databases">
        <authorList>
            <person name="Chiriac C."/>
            <person name="Salcher M."/>
            <person name="Ghai R."/>
            <person name="Kavagutti S V."/>
        </authorList>
    </citation>
    <scope>NUCLEOTIDE SEQUENCE</scope>
</reference>
<name>A0A6J7X5R3_9CAUD</name>
<organism evidence="1">
    <name type="scientific">uncultured Caudovirales phage</name>
    <dbReference type="NCBI Taxonomy" id="2100421"/>
    <lineage>
        <taxon>Viruses</taxon>
        <taxon>Duplodnaviria</taxon>
        <taxon>Heunggongvirae</taxon>
        <taxon>Uroviricota</taxon>
        <taxon>Caudoviricetes</taxon>
        <taxon>Peduoviridae</taxon>
        <taxon>Maltschvirus</taxon>
        <taxon>Maltschvirus maltsch</taxon>
    </lineage>
</organism>
<dbReference type="InterPro" id="IPR036390">
    <property type="entry name" value="WH_DNA-bd_sf"/>
</dbReference>
<dbReference type="EMBL" id="LR798335">
    <property type="protein sequence ID" value="CAB5224458.1"/>
    <property type="molecule type" value="Genomic_DNA"/>
</dbReference>
<protein>
    <submittedName>
        <fullName evidence="1">Uncharacterized protein</fullName>
    </submittedName>
</protein>
<evidence type="ECO:0000313" key="1">
    <source>
        <dbReference type="EMBL" id="CAB5224458.1"/>
    </source>
</evidence>
<dbReference type="SUPFAM" id="SSF46785">
    <property type="entry name" value="Winged helix' DNA-binding domain"/>
    <property type="match status" value="1"/>
</dbReference>
<proteinExistence type="predicted"/>